<feature type="compositionally biased region" description="Low complexity" evidence="1">
    <location>
        <begin position="169"/>
        <end position="188"/>
    </location>
</feature>
<dbReference type="RefSeq" id="XP_004988604.1">
    <property type="nucleotide sequence ID" value="XM_004988547.1"/>
</dbReference>
<keyword evidence="3" id="KW-1185">Reference proteome</keyword>
<evidence type="ECO:0000256" key="1">
    <source>
        <dbReference type="SAM" id="MobiDB-lite"/>
    </source>
</evidence>
<reference evidence="2" key="1">
    <citation type="submission" date="2009-08" db="EMBL/GenBank/DDBJ databases">
        <title>Annotation of Salpingoeca rosetta.</title>
        <authorList>
            <consortium name="The Broad Institute Genome Sequencing Platform"/>
            <person name="Russ C."/>
            <person name="Cuomo C."/>
            <person name="Burger G."/>
            <person name="Gray M.W."/>
            <person name="Holland P.W.H."/>
            <person name="King N."/>
            <person name="Lang F.B.F."/>
            <person name="Roger A.J."/>
            <person name="Ruiz-Trillo I."/>
            <person name="Young S.K."/>
            <person name="Zeng Q."/>
            <person name="Gargeya S."/>
            <person name="Alvarado L."/>
            <person name="Berlin A."/>
            <person name="Chapman S.B."/>
            <person name="Chen Z."/>
            <person name="Freedman E."/>
            <person name="Gellesch M."/>
            <person name="Goldberg J."/>
            <person name="Griggs A."/>
            <person name="Gujja S."/>
            <person name="Heilman E."/>
            <person name="Heiman D."/>
            <person name="Howarth C."/>
            <person name="Mehta T."/>
            <person name="Neiman D."/>
            <person name="Pearson M."/>
            <person name="Roberts A."/>
            <person name="Saif S."/>
            <person name="Shea T."/>
            <person name="Shenoy N."/>
            <person name="Sisk P."/>
            <person name="Stolte C."/>
            <person name="Sykes S."/>
            <person name="White J."/>
            <person name="Yandava C."/>
            <person name="Haas B."/>
            <person name="Nusbaum C."/>
            <person name="Birren B."/>
        </authorList>
    </citation>
    <scope>NUCLEOTIDE SEQUENCE [LARGE SCALE GENOMIC DNA]</scope>
    <source>
        <strain evidence="2">ATCC 50818</strain>
    </source>
</reference>
<organism evidence="3">
    <name type="scientific">Salpingoeca rosetta (strain ATCC 50818 / BSB-021)</name>
    <dbReference type="NCBI Taxonomy" id="946362"/>
    <lineage>
        <taxon>Eukaryota</taxon>
        <taxon>Choanoflagellata</taxon>
        <taxon>Craspedida</taxon>
        <taxon>Salpingoecidae</taxon>
        <taxon>Salpingoeca</taxon>
    </lineage>
</organism>
<proteinExistence type="predicted"/>
<feature type="region of interest" description="Disordered" evidence="1">
    <location>
        <begin position="1"/>
        <end position="124"/>
    </location>
</feature>
<gene>
    <name evidence="2" type="ORF">PTSG_10264</name>
</gene>
<name>F2UQS8_SALR5</name>
<accession>F2UQS8</accession>
<evidence type="ECO:0000313" key="3">
    <source>
        <dbReference type="Proteomes" id="UP000007799"/>
    </source>
</evidence>
<dbReference type="AlphaFoldDB" id="F2UQS8"/>
<feature type="compositionally biased region" description="Acidic residues" evidence="1">
    <location>
        <begin position="210"/>
        <end position="219"/>
    </location>
</feature>
<evidence type="ECO:0000313" key="2">
    <source>
        <dbReference type="EMBL" id="EGD79983.1"/>
    </source>
</evidence>
<sequence>MLSSNRPGGVVMSSASPRQKAPTAVAASRGSHGSPCSPLRASSLRRNTCPAAVRNDNTREPRNSHTTSSSSIGSSTSTSTSTSSYDAEEAAIMAEEAENSFPSAPVVTKRMPKLQRKPSPFPGTLERKLAELNSNMGGTVACKEDEGVCAPPNTPASRGCDTAVPSTAPGYQQGQRGQQQPQGLPRSQVLRAMRRKAKKPQFAPNMLSINEDEDEVAQE</sequence>
<feature type="region of interest" description="Disordered" evidence="1">
    <location>
        <begin position="153"/>
        <end position="219"/>
    </location>
</feature>
<dbReference type="KEGG" id="sre:PTSG_10264"/>
<dbReference type="GeneID" id="16069139"/>
<dbReference type="InParanoid" id="F2UQS8"/>
<dbReference type="Proteomes" id="UP000007799">
    <property type="component" value="Unassembled WGS sequence"/>
</dbReference>
<protein>
    <submittedName>
        <fullName evidence="2">Uncharacterized protein</fullName>
    </submittedName>
</protein>
<feature type="compositionally biased region" description="Low complexity" evidence="1">
    <location>
        <begin position="64"/>
        <end position="94"/>
    </location>
</feature>
<dbReference type="EMBL" id="GL832989">
    <property type="protein sequence ID" value="EGD79983.1"/>
    <property type="molecule type" value="Genomic_DNA"/>
</dbReference>